<feature type="domain" description="2EXR" evidence="1">
    <location>
        <begin position="17"/>
        <end position="114"/>
    </location>
</feature>
<name>A0ABR1SVC4_9PEZI</name>
<organism evidence="2 3">
    <name type="scientific">Apiospora marii</name>
    <dbReference type="NCBI Taxonomy" id="335849"/>
    <lineage>
        <taxon>Eukaryota</taxon>
        <taxon>Fungi</taxon>
        <taxon>Dikarya</taxon>
        <taxon>Ascomycota</taxon>
        <taxon>Pezizomycotina</taxon>
        <taxon>Sordariomycetes</taxon>
        <taxon>Xylariomycetidae</taxon>
        <taxon>Amphisphaeriales</taxon>
        <taxon>Apiosporaceae</taxon>
        <taxon>Apiospora</taxon>
    </lineage>
</organism>
<dbReference type="Proteomes" id="UP001396898">
    <property type="component" value="Unassembled WGS sequence"/>
</dbReference>
<evidence type="ECO:0000259" key="1">
    <source>
        <dbReference type="Pfam" id="PF20150"/>
    </source>
</evidence>
<evidence type="ECO:0000313" key="3">
    <source>
        <dbReference type="Proteomes" id="UP001396898"/>
    </source>
</evidence>
<sequence length="344" mass="38410">MSDPGEPSDQHAAASTFPRFSALPPELRLQIWRSFAPIDRNRGPRVLSFELRLPEGRAQSVVQPCPSLAPQTAAVRAVLAVNRESRTEARKAYPHTLDLRDGELVVPFHRDLDVVLVDTVEPGKFLAGWERGIRGFTDEVRQLAVGPRYFNKFRLFNLHPGWLLRFLAPFGRLAVVHYTLTACVLDDADCAWCVSDAVHRFHRPETADTAKQPYRLEAVYCWPDLAAGGPRQYAQGEASLRTDGGEYARSQALDDLLGMIHPQAAPPHADADEGAGAAAHPVVLHKAAYSCVSYRQLRRLRKVEYWPMVAFSGISCIRRFRALGGTGVERHPDDSDTEEVQVRR</sequence>
<dbReference type="PANTHER" id="PTHR35910:SF6">
    <property type="entry name" value="2EXR DOMAIN-CONTAINING PROTEIN"/>
    <property type="match status" value="1"/>
</dbReference>
<gene>
    <name evidence="2" type="ORF">PG991_001000</name>
</gene>
<accession>A0ABR1SVC4</accession>
<proteinExistence type="predicted"/>
<evidence type="ECO:0000313" key="2">
    <source>
        <dbReference type="EMBL" id="KAK8037654.1"/>
    </source>
</evidence>
<dbReference type="PANTHER" id="PTHR35910">
    <property type="entry name" value="2EXR DOMAIN-CONTAINING PROTEIN"/>
    <property type="match status" value="1"/>
</dbReference>
<dbReference type="InterPro" id="IPR045518">
    <property type="entry name" value="2EXR"/>
</dbReference>
<keyword evidence="3" id="KW-1185">Reference proteome</keyword>
<reference evidence="2 3" key="1">
    <citation type="submission" date="2023-01" db="EMBL/GenBank/DDBJ databases">
        <title>Analysis of 21 Apiospora genomes using comparative genomics revels a genus with tremendous synthesis potential of carbohydrate active enzymes and secondary metabolites.</title>
        <authorList>
            <person name="Sorensen T."/>
        </authorList>
    </citation>
    <scope>NUCLEOTIDE SEQUENCE [LARGE SCALE GENOMIC DNA]</scope>
    <source>
        <strain evidence="2 3">CBS 20057</strain>
    </source>
</reference>
<comment type="caution">
    <text evidence="2">The sequence shown here is derived from an EMBL/GenBank/DDBJ whole genome shotgun (WGS) entry which is preliminary data.</text>
</comment>
<dbReference type="EMBL" id="JAQQWI010000002">
    <property type="protein sequence ID" value="KAK8037654.1"/>
    <property type="molecule type" value="Genomic_DNA"/>
</dbReference>
<dbReference type="Pfam" id="PF20150">
    <property type="entry name" value="2EXR"/>
    <property type="match status" value="1"/>
</dbReference>
<protein>
    <recommendedName>
        <fullName evidence="1">2EXR domain-containing protein</fullName>
    </recommendedName>
</protein>